<feature type="domain" description="RING-type" evidence="7">
    <location>
        <begin position="326"/>
        <end position="367"/>
    </location>
</feature>
<dbReference type="Gene3D" id="3.30.40.10">
    <property type="entry name" value="Zinc/RING finger domain, C3HC4 (zinc finger)"/>
    <property type="match status" value="1"/>
</dbReference>
<feature type="transmembrane region" description="Helical" evidence="6">
    <location>
        <begin position="232"/>
        <end position="251"/>
    </location>
</feature>
<feature type="region of interest" description="Disordered" evidence="5">
    <location>
        <begin position="30"/>
        <end position="98"/>
    </location>
</feature>
<keyword evidence="2 4" id="KW-0863">Zinc-finger</keyword>
<dbReference type="SUPFAM" id="SSF57850">
    <property type="entry name" value="RING/U-box"/>
    <property type="match status" value="1"/>
</dbReference>
<dbReference type="Proteomes" id="UP000239757">
    <property type="component" value="Unassembled WGS sequence"/>
</dbReference>
<reference evidence="8 9" key="1">
    <citation type="submission" date="2015-01" db="EMBL/GenBank/DDBJ databases">
        <title>Genome of allotetraploid Gossypium barbadense reveals genomic plasticity and fiber elongation in cotton evolution.</title>
        <authorList>
            <person name="Chen X."/>
            <person name="Liu X."/>
            <person name="Zhao B."/>
            <person name="Zheng H."/>
            <person name="Hu Y."/>
            <person name="Lu G."/>
            <person name="Yang C."/>
            <person name="Chen J."/>
            <person name="Shan C."/>
            <person name="Zhang L."/>
            <person name="Zhou Y."/>
            <person name="Wang L."/>
            <person name="Guo W."/>
            <person name="Bai Y."/>
            <person name="Ruan J."/>
            <person name="Shangguan X."/>
            <person name="Mao Y."/>
            <person name="Jiang J."/>
            <person name="Zhu Y."/>
            <person name="Lei J."/>
            <person name="Kang H."/>
            <person name="Chen S."/>
            <person name="He X."/>
            <person name="Wang R."/>
            <person name="Wang Y."/>
            <person name="Chen J."/>
            <person name="Wang L."/>
            <person name="Yu S."/>
            <person name="Wang B."/>
            <person name="Wei J."/>
            <person name="Song S."/>
            <person name="Lu X."/>
            <person name="Gao Z."/>
            <person name="Gu W."/>
            <person name="Deng X."/>
            <person name="Ma D."/>
            <person name="Wang S."/>
            <person name="Liang W."/>
            <person name="Fang L."/>
            <person name="Cai C."/>
            <person name="Zhu X."/>
            <person name="Zhou B."/>
            <person name="Zhang Y."/>
            <person name="Chen Z."/>
            <person name="Xu S."/>
            <person name="Zhu R."/>
            <person name="Wang S."/>
            <person name="Zhang T."/>
            <person name="Zhao G."/>
        </authorList>
    </citation>
    <scope>NUCLEOTIDE SEQUENCE [LARGE SCALE GENOMIC DNA]</scope>
    <source>
        <strain evidence="9">cv. Xinhai21</strain>
        <tissue evidence="8">Leaf</tissue>
    </source>
</reference>
<dbReference type="PANTHER" id="PTHR46225:SF2">
    <property type="entry name" value="C3H4 TYPE ZINC FINGER PROTEIN"/>
    <property type="match status" value="1"/>
</dbReference>
<feature type="transmembrane region" description="Helical" evidence="6">
    <location>
        <begin position="141"/>
        <end position="161"/>
    </location>
</feature>
<dbReference type="FunFam" id="3.30.40.10:FF:000348">
    <property type="entry name" value="E3 ubiquitin-protein ligase"/>
    <property type="match status" value="1"/>
</dbReference>
<evidence type="ECO:0000313" key="8">
    <source>
        <dbReference type="EMBL" id="PPR96238.1"/>
    </source>
</evidence>
<feature type="region of interest" description="Disordered" evidence="5">
    <location>
        <begin position="192"/>
        <end position="214"/>
    </location>
</feature>
<sequence>MGVPSSGLHSEYQTDTCPLLMEQPKDFNGHVIDMPRIDDTSSSNSSYGTTSNGLDVLQHVDRPSTSARALVSEPSQPSTSSSNGTNSRISSSVRRGDARRRRSPLNSVLWISVELVLTVSQIVASIVVLSLSRNEHPRTPLFPWIVGYSSGCVATLPLLYWRYRHRNQASEQDSAQNRHASHNNAPARSFSFSVTRTSDGGDHRTATTSPRGGQNMGITSARIKALVEYFKMILDCFFAVWFVVGNVWIFGGHSSASEAPNLYREDLSHARGATPESIEALPTYKFKVKKNRNSDGKDVNSGASEGGVVAAGTEKERIISGEDAVCCICLAKYTNNEELRELPCSHFMHKECVDKWLKINASCPLCKNDIGENVLDAISGTSTASILSSLSGAHDNQRRGERSVDNNYRSSGF</sequence>
<evidence type="ECO:0000256" key="6">
    <source>
        <dbReference type="SAM" id="Phobius"/>
    </source>
</evidence>
<dbReference type="OrthoDB" id="9984778at2759"/>
<feature type="transmembrane region" description="Helical" evidence="6">
    <location>
        <begin position="108"/>
        <end position="129"/>
    </location>
</feature>
<evidence type="ECO:0000256" key="2">
    <source>
        <dbReference type="ARBA" id="ARBA00022771"/>
    </source>
</evidence>
<evidence type="ECO:0000259" key="7">
    <source>
        <dbReference type="PROSITE" id="PS50089"/>
    </source>
</evidence>
<keyword evidence="3" id="KW-0862">Zinc</keyword>
<keyword evidence="6" id="KW-1133">Transmembrane helix</keyword>
<feature type="compositionally biased region" description="Basic and acidic residues" evidence="5">
    <location>
        <begin position="30"/>
        <end position="39"/>
    </location>
</feature>
<keyword evidence="1" id="KW-0479">Metal-binding</keyword>
<feature type="compositionally biased region" description="Basic and acidic residues" evidence="5">
    <location>
        <begin position="395"/>
        <end position="404"/>
    </location>
</feature>
<dbReference type="AlphaFoldDB" id="A0A2P5WYR9"/>
<dbReference type="Pfam" id="PF13639">
    <property type="entry name" value="zf-RING_2"/>
    <property type="match status" value="1"/>
</dbReference>
<gene>
    <name evidence="8" type="ORF">GOBAR_AA24422</name>
</gene>
<dbReference type="PANTHER" id="PTHR46225">
    <property type="entry name" value="C3H4 TYPE ZINC FINGER PROTEIN"/>
    <property type="match status" value="1"/>
</dbReference>
<evidence type="ECO:0000256" key="3">
    <source>
        <dbReference type="ARBA" id="ARBA00022833"/>
    </source>
</evidence>
<feature type="region of interest" description="Disordered" evidence="5">
    <location>
        <begin position="390"/>
        <end position="413"/>
    </location>
</feature>
<keyword evidence="6" id="KW-0472">Membrane</keyword>
<feature type="compositionally biased region" description="Low complexity" evidence="5">
    <location>
        <begin position="40"/>
        <end position="53"/>
    </location>
</feature>
<dbReference type="PROSITE" id="PS50089">
    <property type="entry name" value="ZF_RING_2"/>
    <property type="match status" value="1"/>
</dbReference>
<evidence type="ECO:0000256" key="4">
    <source>
        <dbReference type="PROSITE-ProRule" id="PRU00175"/>
    </source>
</evidence>
<dbReference type="InterPro" id="IPR011016">
    <property type="entry name" value="Znf_RING-CH"/>
</dbReference>
<name>A0A2P5WYR9_GOSBA</name>
<evidence type="ECO:0000256" key="5">
    <source>
        <dbReference type="SAM" id="MobiDB-lite"/>
    </source>
</evidence>
<evidence type="ECO:0000313" key="9">
    <source>
        <dbReference type="Proteomes" id="UP000239757"/>
    </source>
</evidence>
<protein>
    <recommendedName>
        <fullName evidence="7">RING-type domain-containing protein</fullName>
    </recommendedName>
</protein>
<dbReference type="GO" id="GO:0008270">
    <property type="term" value="F:zinc ion binding"/>
    <property type="evidence" value="ECO:0007669"/>
    <property type="project" value="UniProtKB-KW"/>
</dbReference>
<dbReference type="InterPro" id="IPR001841">
    <property type="entry name" value="Znf_RING"/>
</dbReference>
<keyword evidence="6" id="KW-0812">Transmembrane</keyword>
<dbReference type="InterPro" id="IPR013083">
    <property type="entry name" value="Znf_RING/FYVE/PHD"/>
</dbReference>
<proteinExistence type="predicted"/>
<dbReference type="EMBL" id="KZ666091">
    <property type="protein sequence ID" value="PPR96238.1"/>
    <property type="molecule type" value="Genomic_DNA"/>
</dbReference>
<organism evidence="8 9">
    <name type="scientific">Gossypium barbadense</name>
    <name type="common">Sea Island cotton</name>
    <name type="synonym">Hibiscus barbadensis</name>
    <dbReference type="NCBI Taxonomy" id="3634"/>
    <lineage>
        <taxon>Eukaryota</taxon>
        <taxon>Viridiplantae</taxon>
        <taxon>Streptophyta</taxon>
        <taxon>Embryophyta</taxon>
        <taxon>Tracheophyta</taxon>
        <taxon>Spermatophyta</taxon>
        <taxon>Magnoliopsida</taxon>
        <taxon>eudicotyledons</taxon>
        <taxon>Gunneridae</taxon>
        <taxon>Pentapetalae</taxon>
        <taxon>rosids</taxon>
        <taxon>malvids</taxon>
        <taxon>Malvales</taxon>
        <taxon>Malvaceae</taxon>
        <taxon>Malvoideae</taxon>
        <taxon>Gossypium</taxon>
    </lineage>
</organism>
<feature type="compositionally biased region" description="Low complexity" evidence="5">
    <location>
        <begin position="72"/>
        <end position="93"/>
    </location>
</feature>
<dbReference type="SMART" id="SM00744">
    <property type="entry name" value="RINGv"/>
    <property type="match status" value="1"/>
</dbReference>
<evidence type="ECO:0000256" key="1">
    <source>
        <dbReference type="ARBA" id="ARBA00022723"/>
    </source>
</evidence>
<dbReference type="SMART" id="SM00184">
    <property type="entry name" value="RING"/>
    <property type="match status" value="1"/>
</dbReference>
<accession>A0A2P5WYR9</accession>